<name>A0ABV7AJ12_9RHOB</name>
<dbReference type="EMBL" id="JBHRSK010000012">
    <property type="protein sequence ID" value="MFC2969376.1"/>
    <property type="molecule type" value="Genomic_DNA"/>
</dbReference>
<proteinExistence type="predicted"/>
<dbReference type="Gene3D" id="3.40.50.850">
    <property type="entry name" value="Isochorismatase-like"/>
    <property type="match status" value="1"/>
</dbReference>
<dbReference type="PANTHER" id="PTHR43540:SF15">
    <property type="entry name" value="BLR5631 PROTEIN"/>
    <property type="match status" value="1"/>
</dbReference>
<evidence type="ECO:0000313" key="4">
    <source>
        <dbReference type="Proteomes" id="UP001595443"/>
    </source>
</evidence>
<dbReference type="RefSeq" id="WP_377834086.1">
    <property type="nucleotide sequence ID" value="NZ_JBHRSK010000012.1"/>
</dbReference>
<feature type="domain" description="Isochorismatase-like" evidence="2">
    <location>
        <begin position="25"/>
        <end position="193"/>
    </location>
</feature>
<dbReference type="CDD" id="cd01014">
    <property type="entry name" value="nicotinamidase_related"/>
    <property type="match status" value="1"/>
</dbReference>
<dbReference type="InterPro" id="IPR036380">
    <property type="entry name" value="Isochorismatase-like_sf"/>
</dbReference>
<dbReference type="Proteomes" id="UP001595443">
    <property type="component" value="Unassembled WGS sequence"/>
</dbReference>
<gene>
    <name evidence="3" type="ORF">ACFOES_14815</name>
</gene>
<dbReference type="SUPFAM" id="SSF52499">
    <property type="entry name" value="Isochorismatase-like hydrolases"/>
    <property type="match status" value="1"/>
</dbReference>
<dbReference type="PANTHER" id="PTHR43540">
    <property type="entry name" value="PEROXYUREIDOACRYLATE/UREIDOACRYLATE AMIDOHYDROLASE-RELATED"/>
    <property type="match status" value="1"/>
</dbReference>
<reference evidence="4" key="1">
    <citation type="journal article" date="2019" name="Int. J. Syst. Evol. Microbiol.">
        <title>The Global Catalogue of Microorganisms (GCM) 10K type strain sequencing project: providing services to taxonomists for standard genome sequencing and annotation.</title>
        <authorList>
            <consortium name="The Broad Institute Genomics Platform"/>
            <consortium name="The Broad Institute Genome Sequencing Center for Infectious Disease"/>
            <person name="Wu L."/>
            <person name="Ma J."/>
        </authorList>
    </citation>
    <scope>NUCLEOTIDE SEQUENCE [LARGE SCALE GENOMIC DNA]</scope>
    <source>
        <strain evidence="4">KCTC 62192</strain>
    </source>
</reference>
<sequence>MTNDPKTLLQLAGAPPATTDLANAAVVLIDAQREYDSGSLPLAGIDVAVAGAGDLLDAARAAAVPVIHVLHHGRPGGAVFDPDRGFVLPIAGLEPAADEAVVVKALPNAFAGTDLQARLAALGTRNLILAGFMTHMCVSSTARAALDLGLACTIVADATATRDLPAAAGAGIVPAAQVQAAALAALADRFARIVPDAASLFPLNA</sequence>
<evidence type="ECO:0000256" key="1">
    <source>
        <dbReference type="ARBA" id="ARBA00022801"/>
    </source>
</evidence>
<accession>A0ABV7AJ12</accession>
<keyword evidence="1 3" id="KW-0378">Hydrolase</keyword>
<organism evidence="3 4">
    <name type="scientific">Acidimangrovimonas pyrenivorans</name>
    <dbReference type="NCBI Taxonomy" id="2030798"/>
    <lineage>
        <taxon>Bacteria</taxon>
        <taxon>Pseudomonadati</taxon>
        <taxon>Pseudomonadota</taxon>
        <taxon>Alphaproteobacteria</taxon>
        <taxon>Rhodobacterales</taxon>
        <taxon>Paracoccaceae</taxon>
        <taxon>Acidimangrovimonas</taxon>
    </lineage>
</organism>
<comment type="caution">
    <text evidence="3">The sequence shown here is derived from an EMBL/GenBank/DDBJ whole genome shotgun (WGS) entry which is preliminary data.</text>
</comment>
<evidence type="ECO:0000313" key="3">
    <source>
        <dbReference type="EMBL" id="MFC2969376.1"/>
    </source>
</evidence>
<evidence type="ECO:0000259" key="2">
    <source>
        <dbReference type="Pfam" id="PF00857"/>
    </source>
</evidence>
<protein>
    <submittedName>
        <fullName evidence="3">Cysteine hydrolase family protein</fullName>
        <ecNumber evidence="3">3.-.-.-</ecNumber>
    </submittedName>
</protein>
<dbReference type="EC" id="3.-.-.-" evidence="3"/>
<keyword evidence="4" id="KW-1185">Reference proteome</keyword>
<dbReference type="GO" id="GO:0016787">
    <property type="term" value="F:hydrolase activity"/>
    <property type="evidence" value="ECO:0007669"/>
    <property type="project" value="UniProtKB-KW"/>
</dbReference>
<dbReference type="Pfam" id="PF00857">
    <property type="entry name" value="Isochorismatase"/>
    <property type="match status" value="1"/>
</dbReference>
<dbReference type="InterPro" id="IPR050272">
    <property type="entry name" value="Isochorismatase-like_hydrls"/>
</dbReference>
<dbReference type="InterPro" id="IPR000868">
    <property type="entry name" value="Isochorismatase-like_dom"/>
</dbReference>